<evidence type="ECO:0000313" key="2">
    <source>
        <dbReference type="EMBL" id="CAB4606177.1"/>
    </source>
</evidence>
<gene>
    <name evidence="2" type="ORF">UFOPK1852_00414</name>
</gene>
<sequence length="57" mass="6535">MTKFLKHMRTLPNGLHLLIMSELFPKVTSDEVDHEQSLEDAKRDAEIAGDKPPHHDD</sequence>
<evidence type="ECO:0000256" key="1">
    <source>
        <dbReference type="SAM" id="MobiDB-lite"/>
    </source>
</evidence>
<dbReference type="AlphaFoldDB" id="A0A6J6GXT0"/>
<dbReference type="EMBL" id="CAEZUS010000046">
    <property type="protein sequence ID" value="CAB4606177.1"/>
    <property type="molecule type" value="Genomic_DNA"/>
</dbReference>
<accession>A0A6J6GXT0</accession>
<feature type="region of interest" description="Disordered" evidence="1">
    <location>
        <begin position="29"/>
        <end position="57"/>
    </location>
</feature>
<proteinExistence type="predicted"/>
<protein>
    <submittedName>
        <fullName evidence="2">Unannotated protein</fullName>
    </submittedName>
</protein>
<reference evidence="2" key="1">
    <citation type="submission" date="2020-05" db="EMBL/GenBank/DDBJ databases">
        <authorList>
            <person name="Chiriac C."/>
            <person name="Salcher M."/>
            <person name="Ghai R."/>
            <person name="Kavagutti S V."/>
        </authorList>
    </citation>
    <scope>NUCLEOTIDE SEQUENCE</scope>
</reference>
<organism evidence="2">
    <name type="scientific">freshwater metagenome</name>
    <dbReference type="NCBI Taxonomy" id="449393"/>
    <lineage>
        <taxon>unclassified sequences</taxon>
        <taxon>metagenomes</taxon>
        <taxon>ecological metagenomes</taxon>
    </lineage>
</organism>
<name>A0A6J6GXT0_9ZZZZ</name>